<dbReference type="InterPro" id="IPR036940">
    <property type="entry name" value="PI3/4_kinase_cat_sf"/>
</dbReference>
<dbReference type="PROSITE" id="PS00916">
    <property type="entry name" value="PI3_4_KINASE_2"/>
    <property type="match status" value="1"/>
</dbReference>
<organism evidence="6">
    <name type="scientific">Trepomonas sp. PC1</name>
    <dbReference type="NCBI Taxonomy" id="1076344"/>
    <lineage>
        <taxon>Eukaryota</taxon>
        <taxon>Metamonada</taxon>
        <taxon>Diplomonadida</taxon>
        <taxon>Hexamitidae</taxon>
        <taxon>Hexamitinae</taxon>
        <taxon>Trepomonas</taxon>
    </lineage>
</organism>
<dbReference type="AlphaFoldDB" id="A0A146K218"/>
<dbReference type="Gene3D" id="3.30.1010.10">
    <property type="entry name" value="Phosphatidylinositol 3-kinase Catalytic Subunit, Chain A, domain 4"/>
    <property type="match status" value="1"/>
</dbReference>
<evidence type="ECO:0000256" key="4">
    <source>
        <dbReference type="SAM" id="MobiDB-lite"/>
    </source>
</evidence>
<protein>
    <submittedName>
        <fullName evidence="6">Phosphatidylinositol 3-kinase, putative</fullName>
    </submittedName>
</protein>
<dbReference type="PROSITE" id="PS50290">
    <property type="entry name" value="PI3_4_KINASE_3"/>
    <property type="match status" value="1"/>
</dbReference>
<evidence type="ECO:0000256" key="1">
    <source>
        <dbReference type="ARBA" id="ARBA00022679"/>
    </source>
</evidence>
<accession>A0A146K218</accession>
<dbReference type="GO" id="GO:0016020">
    <property type="term" value="C:membrane"/>
    <property type="evidence" value="ECO:0007669"/>
    <property type="project" value="TreeGrafter"/>
</dbReference>
<feature type="domain" description="PI3K/PI4K catalytic" evidence="5">
    <location>
        <begin position="556"/>
        <end position="700"/>
    </location>
</feature>
<dbReference type="InterPro" id="IPR015433">
    <property type="entry name" value="PI3/4_kinase"/>
</dbReference>
<dbReference type="Pfam" id="PF00454">
    <property type="entry name" value="PI3_PI4_kinase"/>
    <property type="match status" value="1"/>
</dbReference>
<evidence type="ECO:0000256" key="2">
    <source>
        <dbReference type="ARBA" id="ARBA00022777"/>
    </source>
</evidence>
<feature type="region of interest" description="Disordered" evidence="4">
    <location>
        <begin position="885"/>
        <end position="909"/>
    </location>
</feature>
<dbReference type="GO" id="GO:0048015">
    <property type="term" value="P:phosphatidylinositol-mediated signaling"/>
    <property type="evidence" value="ECO:0007669"/>
    <property type="project" value="TreeGrafter"/>
</dbReference>
<keyword evidence="3" id="KW-0175">Coiled coil</keyword>
<dbReference type="Gene3D" id="1.10.1070.11">
    <property type="entry name" value="Phosphatidylinositol 3-/4-kinase, catalytic domain"/>
    <property type="match status" value="1"/>
</dbReference>
<evidence type="ECO:0000256" key="3">
    <source>
        <dbReference type="SAM" id="Coils"/>
    </source>
</evidence>
<feature type="compositionally biased region" description="Polar residues" evidence="4">
    <location>
        <begin position="888"/>
        <end position="903"/>
    </location>
</feature>
<dbReference type="GO" id="GO:0005737">
    <property type="term" value="C:cytoplasm"/>
    <property type="evidence" value="ECO:0007669"/>
    <property type="project" value="TreeGrafter"/>
</dbReference>
<keyword evidence="2 6" id="KW-0418">Kinase</keyword>
<reference evidence="6" key="1">
    <citation type="submission" date="2015-07" db="EMBL/GenBank/DDBJ databases">
        <title>Adaptation to a free-living lifestyle via gene acquisitions in the diplomonad Trepomonas sp. PC1.</title>
        <authorList>
            <person name="Xu F."/>
            <person name="Jerlstrom-Hultqvist J."/>
            <person name="Kolisko M."/>
            <person name="Simpson A.G.B."/>
            <person name="Roger A.J."/>
            <person name="Svard S.G."/>
            <person name="Andersson J.O."/>
        </authorList>
    </citation>
    <scope>NUCLEOTIDE SEQUENCE</scope>
    <source>
        <strain evidence="6">PC1</strain>
    </source>
</reference>
<sequence>MVFQENMPIDLEVQFRLLEGTCEVTPFIPSNFQRKCTFSDHDVTYSYQQLIEFPISLCDLSLQSQFDVKVCGHKLKFTKLFPLFQKMVNFDFFQSGSQVLFLENCTLKIILYPIFNQNCKIAFCEQLIPNIQKPMKFQVKSPTLTLKDLENQINGRNINGNYAKSVDMIRELHECETLKSVLIEEPIAYKQDILQKLDEKSLQPLQYQMTSCYSTKQKVEVLELVSDKPKLEQLVNDFHQVGVIYQEGYGGFQLYSENDMKQIEKYLMDEIDTVPAYFKNEVDFRYVMKPYQEIQKDVSLKENQFQIPNNQQLLQIQQIITKQVTFELEDDEKQLLMQFKLYIKQKIPNAFYRLVQASIASNKFEFSFFIDFQQVPLYQQLLLLEHKQTKKLGIQYLKYQKVKNIQNTLMQLSLLIGEDDDYELTQFMTEVTSQRENLKKLSQYFFFLECWRQKSETKSETTKSIRYQKAADAYMQAIQANSVFTNKISRTKKLVAELRQLIKSVKDQSSDRLEQKSLLLKELQKDIYPILTDTEDVTMFPFIMHNSEPIDIRGVDSTKAHVFKSAKKPFLIHLNKQTIEGLTPFPVIFKYNDDVRNDVMIMQIFNIVDSQLQDNQIDLATANYGVFAFDQTFGVVECVNPSICIDDIIQQKSTIQKYFQQNQIIDTKDQMSNYCRSTAFYSIVTHILAIGDRHLENIILMPLFGKPKPVQKAQPTQPAPKPKVDINEHQTKLNRQIIQYTATANEARIKAKKALAANNQAMAKTYLNQAKMAENQIKQIQASINMIAMKQQQLQTISTAKDQVDLMKAMTQEMENPENVMNELQEQMQVQQEQQQMTQQMQEMMNNMQEMTMQMMDPNNEIDMDLQMLQDEINDEKMSQLKPVEPVVQQQTIEQPAQKQQAQVLDDLL</sequence>
<evidence type="ECO:0000313" key="6">
    <source>
        <dbReference type="EMBL" id="JAP90952.1"/>
    </source>
</evidence>
<dbReference type="SUPFAM" id="SSF56112">
    <property type="entry name" value="Protein kinase-like (PK-like)"/>
    <property type="match status" value="1"/>
</dbReference>
<feature type="coiled-coil region" evidence="3">
    <location>
        <begin position="488"/>
        <end position="526"/>
    </location>
</feature>
<dbReference type="InterPro" id="IPR011009">
    <property type="entry name" value="Kinase-like_dom_sf"/>
</dbReference>
<dbReference type="GO" id="GO:0052742">
    <property type="term" value="F:phosphatidylinositol kinase activity"/>
    <property type="evidence" value="ECO:0007669"/>
    <property type="project" value="TreeGrafter"/>
</dbReference>
<keyword evidence="1" id="KW-0808">Transferase</keyword>
<dbReference type="SMART" id="SM00146">
    <property type="entry name" value="PI3Kc"/>
    <property type="match status" value="1"/>
</dbReference>
<dbReference type="PANTHER" id="PTHR10048">
    <property type="entry name" value="PHOSPHATIDYLINOSITOL KINASE"/>
    <property type="match status" value="1"/>
</dbReference>
<name>A0A146K218_9EUKA</name>
<proteinExistence type="predicted"/>
<dbReference type="InterPro" id="IPR018936">
    <property type="entry name" value="PI3/4_kinase_CS"/>
</dbReference>
<dbReference type="EMBL" id="GDID01005654">
    <property type="protein sequence ID" value="JAP90952.1"/>
    <property type="molecule type" value="Transcribed_RNA"/>
</dbReference>
<evidence type="ECO:0000259" key="5">
    <source>
        <dbReference type="PROSITE" id="PS50290"/>
    </source>
</evidence>
<gene>
    <name evidence="6" type="ORF">TPC1_17587</name>
</gene>
<dbReference type="GO" id="GO:0046854">
    <property type="term" value="P:phosphatidylinositol phosphate biosynthetic process"/>
    <property type="evidence" value="ECO:0007669"/>
    <property type="project" value="InterPro"/>
</dbReference>
<feature type="coiled-coil region" evidence="3">
    <location>
        <begin position="807"/>
        <end position="854"/>
    </location>
</feature>
<dbReference type="InterPro" id="IPR000403">
    <property type="entry name" value="PI3/4_kinase_cat_dom"/>
</dbReference>